<accession>A0A2P5AHL9</accession>
<evidence type="ECO:0000256" key="2">
    <source>
        <dbReference type="ARBA" id="ARBA00022723"/>
    </source>
</evidence>
<keyword evidence="12" id="KW-1185">Reference proteome</keyword>
<sequence>MDNIVPKSYVTNAPPPTSNLPENPTQMESDNFRGKKRKKPPIVKKGSSVWEHFTKIEECEPDDLRYLCNYCWNDYACDTKRHETSTLWNHYKNAYEASPYKVDEKKQKTLSFEPKKGGKEGEGSLVAVQFNKEACRQAVARYIVLDELPFRHVEGEGFRQMVRVLQPRFDIPSQMTVARYILKLYYEEKSTLKNVLKNERVSLTTDTWTLIQNINYMCITAHWINREFQLQKRIINFCQITDHKGETIGKEVEA</sequence>
<evidence type="ECO:0000256" key="5">
    <source>
        <dbReference type="ARBA" id="ARBA00023015"/>
    </source>
</evidence>
<dbReference type="GO" id="GO:0009791">
    <property type="term" value="P:post-embryonic development"/>
    <property type="evidence" value="ECO:0007669"/>
    <property type="project" value="UniProtKB-ARBA"/>
</dbReference>
<dbReference type="InterPro" id="IPR036236">
    <property type="entry name" value="Znf_C2H2_sf"/>
</dbReference>
<dbReference type="SMART" id="SM00614">
    <property type="entry name" value="ZnF_BED"/>
    <property type="match status" value="1"/>
</dbReference>
<evidence type="ECO:0000256" key="1">
    <source>
        <dbReference type="ARBA" id="ARBA00004123"/>
    </source>
</evidence>
<evidence type="ECO:0000259" key="10">
    <source>
        <dbReference type="PROSITE" id="PS50808"/>
    </source>
</evidence>
<comment type="subcellular location">
    <subcellularLocation>
        <location evidence="1">Nucleus</location>
    </subcellularLocation>
</comment>
<evidence type="ECO:0000256" key="3">
    <source>
        <dbReference type="ARBA" id="ARBA00022771"/>
    </source>
</evidence>
<name>A0A2P5AHL9_PARAD</name>
<reference evidence="12" key="1">
    <citation type="submission" date="2016-06" db="EMBL/GenBank/DDBJ databases">
        <title>Parallel loss of symbiosis genes in relatives of nitrogen-fixing non-legume Parasponia.</title>
        <authorList>
            <person name="Van Velzen R."/>
            <person name="Holmer R."/>
            <person name="Bu F."/>
            <person name="Rutten L."/>
            <person name="Van Zeijl A."/>
            <person name="Liu W."/>
            <person name="Santuari L."/>
            <person name="Cao Q."/>
            <person name="Sharma T."/>
            <person name="Shen D."/>
            <person name="Roswanjaya Y."/>
            <person name="Wardhani T."/>
            <person name="Kalhor M.S."/>
            <person name="Jansen J."/>
            <person name="Van den Hoogen J."/>
            <person name="Gungor B."/>
            <person name="Hartog M."/>
            <person name="Hontelez J."/>
            <person name="Verver J."/>
            <person name="Yang W.-C."/>
            <person name="Schijlen E."/>
            <person name="Repin R."/>
            <person name="Schilthuizen M."/>
            <person name="Schranz E."/>
            <person name="Heidstra R."/>
            <person name="Miyata K."/>
            <person name="Fedorova E."/>
            <person name="Kohlen W."/>
            <person name="Bisseling T."/>
            <person name="Smit S."/>
            <person name="Geurts R."/>
        </authorList>
    </citation>
    <scope>NUCLEOTIDE SEQUENCE [LARGE SCALE GENOMIC DNA]</scope>
    <source>
        <strain evidence="12">cv. WU1-14</strain>
    </source>
</reference>
<organism evidence="11 12">
    <name type="scientific">Parasponia andersonii</name>
    <name type="common">Sponia andersonii</name>
    <dbReference type="NCBI Taxonomy" id="3476"/>
    <lineage>
        <taxon>Eukaryota</taxon>
        <taxon>Viridiplantae</taxon>
        <taxon>Streptophyta</taxon>
        <taxon>Embryophyta</taxon>
        <taxon>Tracheophyta</taxon>
        <taxon>Spermatophyta</taxon>
        <taxon>Magnoliopsida</taxon>
        <taxon>eudicotyledons</taxon>
        <taxon>Gunneridae</taxon>
        <taxon>Pentapetalae</taxon>
        <taxon>rosids</taxon>
        <taxon>fabids</taxon>
        <taxon>Rosales</taxon>
        <taxon>Cannabaceae</taxon>
        <taxon>Parasponia</taxon>
    </lineage>
</organism>
<gene>
    <name evidence="11" type="ORF">PanWU01x14_331740</name>
</gene>
<dbReference type="PROSITE" id="PS50808">
    <property type="entry name" value="ZF_BED"/>
    <property type="match status" value="1"/>
</dbReference>
<dbReference type="SUPFAM" id="SSF57667">
    <property type="entry name" value="beta-beta-alpha zinc fingers"/>
    <property type="match status" value="1"/>
</dbReference>
<keyword evidence="6" id="KW-0804">Transcription</keyword>
<proteinExistence type="predicted"/>
<evidence type="ECO:0000256" key="8">
    <source>
        <dbReference type="PROSITE-ProRule" id="PRU00027"/>
    </source>
</evidence>
<keyword evidence="5" id="KW-0805">Transcription regulation</keyword>
<dbReference type="PANTHER" id="PTHR46481">
    <property type="entry name" value="ZINC FINGER BED DOMAIN-CONTAINING PROTEIN 4"/>
    <property type="match status" value="1"/>
</dbReference>
<keyword evidence="7" id="KW-0539">Nucleus</keyword>
<evidence type="ECO:0000313" key="11">
    <source>
        <dbReference type="EMBL" id="PON36013.1"/>
    </source>
</evidence>
<dbReference type="EMBL" id="JXTB01000587">
    <property type="protein sequence ID" value="PON36013.1"/>
    <property type="molecule type" value="Genomic_DNA"/>
</dbReference>
<keyword evidence="4" id="KW-0862">Zinc</keyword>
<evidence type="ECO:0000256" key="6">
    <source>
        <dbReference type="ARBA" id="ARBA00023163"/>
    </source>
</evidence>
<dbReference type="OrthoDB" id="1745426at2759"/>
<feature type="region of interest" description="Disordered" evidence="9">
    <location>
        <begin position="1"/>
        <end position="40"/>
    </location>
</feature>
<dbReference type="SUPFAM" id="SSF53098">
    <property type="entry name" value="Ribonuclease H-like"/>
    <property type="match status" value="1"/>
</dbReference>
<evidence type="ECO:0000256" key="7">
    <source>
        <dbReference type="ARBA" id="ARBA00023242"/>
    </source>
</evidence>
<dbReference type="AlphaFoldDB" id="A0A2P5AHL9"/>
<feature type="domain" description="BED-type" evidence="10">
    <location>
        <begin position="44"/>
        <end position="102"/>
    </location>
</feature>
<dbReference type="InterPro" id="IPR012337">
    <property type="entry name" value="RNaseH-like_sf"/>
</dbReference>
<protein>
    <submittedName>
        <fullName evidence="11">Ribonuclease H-like domain containing protein</fullName>
    </submittedName>
</protein>
<feature type="compositionally biased region" description="Polar residues" evidence="9">
    <location>
        <begin position="19"/>
        <end position="29"/>
    </location>
</feature>
<evidence type="ECO:0000313" key="12">
    <source>
        <dbReference type="Proteomes" id="UP000237105"/>
    </source>
</evidence>
<dbReference type="InterPro" id="IPR052035">
    <property type="entry name" value="ZnF_BED_domain_contain"/>
</dbReference>
<comment type="caution">
    <text evidence="11">The sequence shown here is derived from an EMBL/GenBank/DDBJ whole genome shotgun (WGS) entry which is preliminary data.</text>
</comment>
<dbReference type="PANTHER" id="PTHR46481:SF10">
    <property type="entry name" value="ZINC FINGER BED DOMAIN-CONTAINING PROTEIN 39"/>
    <property type="match status" value="1"/>
</dbReference>
<evidence type="ECO:0000256" key="9">
    <source>
        <dbReference type="SAM" id="MobiDB-lite"/>
    </source>
</evidence>
<dbReference type="SUPFAM" id="SSF140996">
    <property type="entry name" value="Hermes dimerisation domain"/>
    <property type="match status" value="1"/>
</dbReference>
<dbReference type="GO" id="GO:0008270">
    <property type="term" value="F:zinc ion binding"/>
    <property type="evidence" value="ECO:0007669"/>
    <property type="project" value="UniProtKB-KW"/>
</dbReference>
<dbReference type="InterPro" id="IPR003656">
    <property type="entry name" value="Znf_BED"/>
</dbReference>
<keyword evidence="3 8" id="KW-0863">Zinc-finger</keyword>
<keyword evidence="2" id="KW-0479">Metal-binding</keyword>
<dbReference type="Proteomes" id="UP000237105">
    <property type="component" value="Unassembled WGS sequence"/>
</dbReference>
<evidence type="ECO:0000256" key="4">
    <source>
        <dbReference type="ARBA" id="ARBA00022833"/>
    </source>
</evidence>
<dbReference type="GO" id="GO:0003677">
    <property type="term" value="F:DNA binding"/>
    <property type="evidence" value="ECO:0007669"/>
    <property type="project" value="InterPro"/>
</dbReference>
<dbReference type="GO" id="GO:0005634">
    <property type="term" value="C:nucleus"/>
    <property type="evidence" value="ECO:0007669"/>
    <property type="project" value="UniProtKB-SubCell"/>
</dbReference>